<accession>A0AAW0BGW4</accession>
<feature type="region of interest" description="Disordered" evidence="1">
    <location>
        <begin position="77"/>
        <end position="105"/>
    </location>
</feature>
<feature type="region of interest" description="Disordered" evidence="1">
    <location>
        <begin position="147"/>
        <end position="220"/>
    </location>
</feature>
<feature type="compositionally biased region" description="Polar residues" evidence="1">
    <location>
        <begin position="147"/>
        <end position="164"/>
    </location>
</feature>
<evidence type="ECO:0000313" key="2">
    <source>
        <dbReference type="EMBL" id="KAK7025187.1"/>
    </source>
</evidence>
<feature type="region of interest" description="Disordered" evidence="1">
    <location>
        <begin position="255"/>
        <end position="289"/>
    </location>
</feature>
<name>A0AAW0BGW4_9AGAR</name>
<dbReference type="AlphaFoldDB" id="A0AAW0BGW4"/>
<protein>
    <submittedName>
        <fullName evidence="2">Uncharacterized protein</fullName>
    </submittedName>
</protein>
<organism evidence="2 3">
    <name type="scientific">Favolaschia claudopus</name>
    <dbReference type="NCBI Taxonomy" id="2862362"/>
    <lineage>
        <taxon>Eukaryota</taxon>
        <taxon>Fungi</taxon>
        <taxon>Dikarya</taxon>
        <taxon>Basidiomycota</taxon>
        <taxon>Agaricomycotina</taxon>
        <taxon>Agaricomycetes</taxon>
        <taxon>Agaricomycetidae</taxon>
        <taxon>Agaricales</taxon>
        <taxon>Marasmiineae</taxon>
        <taxon>Mycenaceae</taxon>
        <taxon>Favolaschia</taxon>
    </lineage>
</organism>
<reference evidence="2 3" key="1">
    <citation type="journal article" date="2024" name="J Genomics">
        <title>Draft genome sequencing and assembly of Favolaschia claudopus CIRM-BRFM 2984 isolated from oak limbs.</title>
        <authorList>
            <person name="Navarro D."/>
            <person name="Drula E."/>
            <person name="Chaduli D."/>
            <person name="Cazenave R."/>
            <person name="Ahrendt S."/>
            <person name="Wang J."/>
            <person name="Lipzen A."/>
            <person name="Daum C."/>
            <person name="Barry K."/>
            <person name="Grigoriev I.V."/>
            <person name="Favel A."/>
            <person name="Rosso M.N."/>
            <person name="Martin F."/>
        </authorList>
    </citation>
    <scope>NUCLEOTIDE SEQUENCE [LARGE SCALE GENOMIC DNA]</scope>
    <source>
        <strain evidence="2 3">CIRM-BRFM 2984</strain>
    </source>
</reference>
<dbReference type="EMBL" id="JAWWNJ010000034">
    <property type="protein sequence ID" value="KAK7025187.1"/>
    <property type="molecule type" value="Genomic_DNA"/>
</dbReference>
<comment type="caution">
    <text evidence="2">The sequence shown here is derived from an EMBL/GenBank/DDBJ whole genome shotgun (WGS) entry which is preliminary data.</text>
</comment>
<keyword evidence="3" id="KW-1185">Reference proteome</keyword>
<feature type="compositionally biased region" description="Low complexity" evidence="1">
    <location>
        <begin position="205"/>
        <end position="218"/>
    </location>
</feature>
<dbReference type="Proteomes" id="UP001362999">
    <property type="component" value="Unassembled WGS sequence"/>
</dbReference>
<evidence type="ECO:0000313" key="3">
    <source>
        <dbReference type="Proteomes" id="UP001362999"/>
    </source>
</evidence>
<evidence type="ECO:0000256" key="1">
    <source>
        <dbReference type="SAM" id="MobiDB-lite"/>
    </source>
</evidence>
<proteinExistence type="predicted"/>
<gene>
    <name evidence="2" type="ORF">R3P38DRAFT_3396123</name>
</gene>
<feature type="compositionally biased region" description="Polar residues" evidence="1">
    <location>
        <begin position="255"/>
        <end position="275"/>
    </location>
</feature>
<sequence>MGRALFSETYGVKALAIRVQSDNIKELDQSLPVYPDPARWSLSHCFDPDSDEFFQGAEYEAFMDIGEVDRLEHPVIISDSSSDSSDSGRDSPLGEPAPGPVPALPARRTTMIWDRLVDDSAQTLLHDAATSDVSYARVLPLPGADTAITTPTARAPSSSLTAPSCTPPVRRNSTTASDLERSAAAATVSPRRVSVPPISIPAEPSTPSTDSDSLSYSPTTPPAVYTTHVQLMTPSPPPTVTPRIYVWGGARTVNASPASPSVRTAGPLTNPSARQSLVRITPRRRAQNV</sequence>